<accession>A0AAV7ZDW7</accession>
<name>A0AAV7ZDW7_9EUKA</name>
<keyword evidence="1" id="KW-0812">Transmembrane</keyword>
<sequence>MQRLKHFTSKLSFLNESPESTLKTQKLVFLICTFIGIGSFFVVIHFSVQSIRKFLSSTRRFSRLATLSSKVQFISPKIFYKIGKCLSEHEKFLWIGRPESIEVFSGARLIFIVYSLLFFSVIIVTIFMLYNKMTPFFGPTLIVLSITLGRAVVKLTRIPYDFIYILTDQQIITYSSPEVHGFIISKPRLINWKYQDLKMIKKKQYKDEGISMIFQIVKHPTVIFFKHSYFGFLYILEKSRPKILNILKKRAKQFQKRRKGKRKNESNNK</sequence>
<keyword evidence="1" id="KW-0472">Membrane</keyword>
<organism evidence="2 3">
    <name type="scientific">Anaeramoeba flamelloides</name>
    <dbReference type="NCBI Taxonomy" id="1746091"/>
    <lineage>
        <taxon>Eukaryota</taxon>
        <taxon>Metamonada</taxon>
        <taxon>Anaeramoebidae</taxon>
        <taxon>Anaeramoeba</taxon>
    </lineage>
</organism>
<keyword evidence="1" id="KW-1133">Transmembrane helix</keyword>
<comment type="caution">
    <text evidence="2">The sequence shown here is derived from an EMBL/GenBank/DDBJ whole genome shotgun (WGS) entry which is preliminary data.</text>
</comment>
<reference evidence="2" key="1">
    <citation type="submission" date="2022-08" db="EMBL/GenBank/DDBJ databases">
        <title>Novel sulphate-reducing endosymbionts in the free-living metamonad Anaeramoeba.</title>
        <authorList>
            <person name="Jerlstrom-Hultqvist J."/>
            <person name="Cepicka I."/>
            <person name="Gallot-Lavallee L."/>
            <person name="Salas-Leiva D."/>
            <person name="Curtis B.A."/>
            <person name="Zahonova K."/>
            <person name="Pipaliya S."/>
            <person name="Dacks J."/>
            <person name="Roger A.J."/>
        </authorList>
    </citation>
    <scope>NUCLEOTIDE SEQUENCE</scope>
    <source>
        <strain evidence="2">Busselton2</strain>
    </source>
</reference>
<feature type="transmembrane region" description="Helical" evidence="1">
    <location>
        <begin position="136"/>
        <end position="153"/>
    </location>
</feature>
<evidence type="ECO:0000313" key="3">
    <source>
        <dbReference type="Proteomes" id="UP001146793"/>
    </source>
</evidence>
<feature type="transmembrane region" description="Helical" evidence="1">
    <location>
        <begin position="27"/>
        <end position="48"/>
    </location>
</feature>
<dbReference type="AlphaFoldDB" id="A0AAV7ZDW7"/>
<protein>
    <submittedName>
        <fullName evidence="2">Uncharacterized protein</fullName>
    </submittedName>
</protein>
<dbReference type="EMBL" id="JANTQA010000032">
    <property type="protein sequence ID" value="KAJ3440202.1"/>
    <property type="molecule type" value="Genomic_DNA"/>
</dbReference>
<gene>
    <name evidence="2" type="ORF">M0812_16257</name>
</gene>
<evidence type="ECO:0000256" key="1">
    <source>
        <dbReference type="SAM" id="Phobius"/>
    </source>
</evidence>
<feature type="transmembrane region" description="Helical" evidence="1">
    <location>
        <begin position="109"/>
        <end position="130"/>
    </location>
</feature>
<proteinExistence type="predicted"/>
<evidence type="ECO:0000313" key="2">
    <source>
        <dbReference type="EMBL" id="KAJ3440202.1"/>
    </source>
</evidence>
<dbReference type="Proteomes" id="UP001146793">
    <property type="component" value="Unassembled WGS sequence"/>
</dbReference>